<proteinExistence type="predicted"/>
<dbReference type="InterPro" id="IPR002110">
    <property type="entry name" value="Ankyrin_rpt"/>
</dbReference>
<evidence type="ECO:0000256" key="1">
    <source>
        <dbReference type="ARBA" id="ARBA00022737"/>
    </source>
</evidence>
<dbReference type="Proteomes" id="UP001530315">
    <property type="component" value="Unassembled WGS sequence"/>
</dbReference>
<dbReference type="SMART" id="SM00248">
    <property type="entry name" value="ANK"/>
    <property type="match status" value="4"/>
</dbReference>
<dbReference type="Pfam" id="PF12796">
    <property type="entry name" value="Ank_2"/>
    <property type="match status" value="1"/>
</dbReference>
<dbReference type="EMBL" id="JALLAZ020001769">
    <property type="protein sequence ID" value="KAL3764607.1"/>
    <property type="molecule type" value="Genomic_DNA"/>
</dbReference>
<reference evidence="3 4" key="1">
    <citation type="submission" date="2024-10" db="EMBL/GenBank/DDBJ databases">
        <title>Updated reference genomes for cyclostephanoid diatoms.</title>
        <authorList>
            <person name="Roberts W.R."/>
            <person name="Alverson A.J."/>
        </authorList>
    </citation>
    <scope>NUCLEOTIDE SEQUENCE [LARGE SCALE GENOMIC DNA]</scope>
    <source>
        <strain evidence="3 4">AJA276-08</strain>
    </source>
</reference>
<keyword evidence="4" id="KW-1185">Reference proteome</keyword>
<dbReference type="Gene3D" id="1.25.40.20">
    <property type="entry name" value="Ankyrin repeat-containing domain"/>
    <property type="match status" value="1"/>
</dbReference>
<dbReference type="InterPro" id="IPR036770">
    <property type="entry name" value="Ankyrin_rpt-contain_sf"/>
</dbReference>
<name>A0ABD3MLU3_9STRA</name>
<dbReference type="InterPro" id="IPR052420">
    <property type="entry name" value="Espin/Espin-like"/>
</dbReference>
<sequence>MQIMSSPRELLPLSHPSPSKDTLLSFVSGLLNVIDSRDWATFKRVALKQPSSFQSLANIIASCKDYNGVTFLHAAVRNNPPLEIIAEIIQICPDSPRARDCLNRTPLHVAAGTNASVAVMQTLIRSYPEACNIQDEDGRTPLHFACDSECLLFEGDEGRRGPPAFEVVRALLSGSVEAASMEDEDCTSPLEYAIISNADVKVVKILQQAAQLHMRRLQAQAGQSEKLRIT</sequence>
<dbReference type="SUPFAM" id="SSF48403">
    <property type="entry name" value="Ankyrin repeat"/>
    <property type="match status" value="1"/>
</dbReference>
<keyword evidence="2" id="KW-0040">ANK repeat</keyword>
<evidence type="ECO:0000313" key="3">
    <source>
        <dbReference type="EMBL" id="KAL3764607.1"/>
    </source>
</evidence>
<accession>A0ABD3MLU3</accession>
<dbReference type="AlphaFoldDB" id="A0ABD3MLU3"/>
<dbReference type="PANTHER" id="PTHR24153">
    <property type="entry name" value="ESPIN"/>
    <property type="match status" value="1"/>
</dbReference>
<keyword evidence="1" id="KW-0677">Repeat</keyword>
<evidence type="ECO:0000313" key="4">
    <source>
        <dbReference type="Proteomes" id="UP001530315"/>
    </source>
</evidence>
<organism evidence="3 4">
    <name type="scientific">Stephanodiscus triporus</name>
    <dbReference type="NCBI Taxonomy" id="2934178"/>
    <lineage>
        <taxon>Eukaryota</taxon>
        <taxon>Sar</taxon>
        <taxon>Stramenopiles</taxon>
        <taxon>Ochrophyta</taxon>
        <taxon>Bacillariophyta</taxon>
        <taxon>Coscinodiscophyceae</taxon>
        <taxon>Thalassiosirophycidae</taxon>
        <taxon>Stephanodiscales</taxon>
        <taxon>Stephanodiscaceae</taxon>
        <taxon>Stephanodiscus</taxon>
    </lineage>
</organism>
<comment type="caution">
    <text evidence="3">The sequence shown here is derived from an EMBL/GenBank/DDBJ whole genome shotgun (WGS) entry which is preliminary data.</text>
</comment>
<dbReference type="PANTHER" id="PTHR24153:SF8">
    <property type="entry name" value="FORKED, ISOFORM F"/>
    <property type="match status" value="1"/>
</dbReference>
<evidence type="ECO:0000256" key="2">
    <source>
        <dbReference type="ARBA" id="ARBA00023043"/>
    </source>
</evidence>
<gene>
    <name evidence="3" type="ORF">ACHAW5_000482</name>
</gene>
<protein>
    <recommendedName>
        <fullName evidence="5">Ankyrin</fullName>
    </recommendedName>
</protein>
<evidence type="ECO:0008006" key="5">
    <source>
        <dbReference type="Google" id="ProtNLM"/>
    </source>
</evidence>